<name>A0A5N6Q8H8_9ASTR</name>
<dbReference type="AlphaFoldDB" id="A0A5N6Q8H8"/>
<evidence type="ECO:0000313" key="2">
    <source>
        <dbReference type="EMBL" id="KAD7480077.1"/>
    </source>
</evidence>
<sequence length="103" mass="11987">MCALIIEFHNTTLGFGVALNTNRARLIFLNKERIIKGSVDEIKGFWQRMMMIERLEEIPLIHPSFSRFMEDDDQMTRLAGYENEAPERFEYVSTMASVKPDPS</sequence>
<reference evidence="2 3" key="1">
    <citation type="submission" date="2019-05" db="EMBL/GenBank/DDBJ databases">
        <title>Mikania micrantha, genome provides insights into the molecular mechanism of rapid growth.</title>
        <authorList>
            <person name="Liu B."/>
        </authorList>
    </citation>
    <scope>NUCLEOTIDE SEQUENCE [LARGE SCALE GENOMIC DNA]</scope>
    <source>
        <strain evidence="2">NLD-2019</strain>
        <tissue evidence="2">Leaf</tissue>
    </source>
</reference>
<organism evidence="2 3">
    <name type="scientific">Mikania micrantha</name>
    <name type="common">bitter vine</name>
    <dbReference type="NCBI Taxonomy" id="192012"/>
    <lineage>
        <taxon>Eukaryota</taxon>
        <taxon>Viridiplantae</taxon>
        <taxon>Streptophyta</taxon>
        <taxon>Embryophyta</taxon>
        <taxon>Tracheophyta</taxon>
        <taxon>Spermatophyta</taxon>
        <taxon>Magnoliopsida</taxon>
        <taxon>eudicotyledons</taxon>
        <taxon>Gunneridae</taxon>
        <taxon>Pentapetalae</taxon>
        <taxon>asterids</taxon>
        <taxon>campanulids</taxon>
        <taxon>Asterales</taxon>
        <taxon>Asteraceae</taxon>
        <taxon>Asteroideae</taxon>
        <taxon>Heliantheae alliance</taxon>
        <taxon>Eupatorieae</taxon>
        <taxon>Mikania</taxon>
    </lineage>
</organism>
<keyword evidence="3" id="KW-1185">Reference proteome</keyword>
<protein>
    <submittedName>
        <fullName evidence="2">Uncharacterized protein</fullName>
    </submittedName>
</protein>
<dbReference type="Proteomes" id="UP000326396">
    <property type="component" value="Linkage Group LG1"/>
</dbReference>
<dbReference type="EMBL" id="SZYD01000001">
    <property type="protein sequence ID" value="KAD7480075.1"/>
    <property type="molecule type" value="Genomic_DNA"/>
</dbReference>
<evidence type="ECO:0000313" key="3">
    <source>
        <dbReference type="Proteomes" id="UP000326396"/>
    </source>
</evidence>
<proteinExistence type="predicted"/>
<comment type="caution">
    <text evidence="2">The sequence shown here is derived from an EMBL/GenBank/DDBJ whole genome shotgun (WGS) entry which is preliminary data.</text>
</comment>
<evidence type="ECO:0000313" key="1">
    <source>
        <dbReference type="EMBL" id="KAD7480075.1"/>
    </source>
</evidence>
<accession>A0A5N6Q8H8</accession>
<gene>
    <name evidence="1" type="ORF">E3N88_03211</name>
    <name evidence="2" type="ORF">E3N88_03213</name>
</gene>
<dbReference type="EMBL" id="SZYD01000001">
    <property type="protein sequence ID" value="KAD7480077.1"/>
    <property type="molecule type" value="Genomic_DNA"/>
</dbReference>